<dbReference type="EMBL" id="NOUV01000014">
    <property type="protein sequence ID" value="PDX86998.1"/>
    <property type="molecule type" value="Genomic_DNA"/>
</dbReference>
<comment type="caution">
    <text evidence="2">The sequence shown here is derived from an EMBL/GenBank/DDBJ whole genome shotgun (WGS) entry which is preliminary data.</text>
</comment>
<name>A0A2A7B6Q7_9FIRM</name>
<dbReference type="RefSeq" id="WP_097792821.1">
    <property type="nucleotide sequence ID" value="NZ_NOUV01000014.1"/>
</dbReference>
<evidence type="ECO:0000313" key="2">
    <source>
        <dbReference type="EMBL" id="PDX86998.1"/>
    </source>
</evidence>
<keyword evidence="1" id="KW-0472">Membrane</keyword>
<dbReference type="AlphaFoldDB" id="A0A2A7B6Q7"/>
<gene>
    <name evidence="2" type="ORF">CHR60_09805</name>
</gene>
<keyword evidence="1" id="KW-1133">Transmembrane helix</keyword>
<organism evidence="2 3">
    <name type="scientific">Faecalibacterium prausnitzii</name>
    <dbReference type="NCBI Taxonomy" id="853"/>
    <lineage>
        <taxon>Bacteria</taxon>
        <taxon>Bacillati</taxon>
        <taxon>Bacillota</taxon>
        <taxon>Clostridia</taxon>
        <taxon>Eubacteriales</taxon>
        <taxon>Oscillospiraceae</taxon>
        <taxon>Faecalibacterium</taxon>
    </lineage>
</organism>
<accession>A0A2A7B6Q7</accession>
<reference evidence="2 3" key="1">
    <citation type="journal article" date="2017" name="Front. Microbiol.">
        <title>New Insights into the Diversity of the Genus Faecalibacterium.</title>
        <authorList>
            <person name="Benevides L."/>
            <person name="Burman S."/>
            <person name="Martin R."/>
            <person name="Robert V."/>
            <person name="Thomas M."/>
            <person name="Miquel S."/>
            <person name="Chain F."/>
            <person name="Sokol H."/>
            <person name="Bermudez-Humaran L.G."/>
            <person name="Morrison M."/>
            <person name="Langella P."/>
            <person name="Azevedo V.A."/>
            <person name="Chatel J.M."/>
            <person name="Soares S."/>
        </authorList>
    </citation>
    <scope>NUCLEOTIDE SEQUENCE [LARGE SCALE GENOMIC DNA]</scope>
    <source>
        <strain evidence="2 3">AHMP21</strain>
    </source>
</reference>
<proteinExistence type="predicted"/>
<evidence type="ECO:0000313" key="3">
    <source>
        <dbReference type="Proteomes" id="UP000220904"/>
    </source>
</evidence>
<feature type="transmembrane region" description="Helical" evidence="1">
    <location>
        <begin position="25"/>
        <end position="44"/>
    </location>
</feature>
<sequence>MTCYIFADLLVLLGRDAYHAQMTETLFLLFLLAPIVAGAPYLLARWDAYKRADNARRRAAQRRRMERTAK</sequence>
<protein>
    <submittedName>
        <fullName evidence="2">Uncharacterized protein</fullName>
    </submittedName>
</protein>
<keyword evidence="1" id="KW-0812">Transmembrane</keyword>
<dbReference type="Proteomes" id="UP000220904">
    <property type="component" value="Unassembled WGS sequence"/>
</dbReference>
<evidence type="ECO:0000256" key="1">
    <source>
        <dbReference type="SAM" id="Phobius"/>
    </source>
</evidence>